<feature type="domain" description="SAM" evidence="1">
    <location>
        <begin position="139"/>
        <end position="207"/>
    </location>
</feature>
<organism evidence="2 3">
    <name type="scientific">Porites evermanni</name>
    <dbReference type="NCBI Taxonomy" id="104178"/>
    <lineage>
        <taxon>Eukaryota</taxon>
        <taxon>Metazoa</taxon>
        <taxon>Cnidaria</taxon>
        <taxon>Anthozoa</taxon>
        <taxon>Hexacorallia</taxon>
        <taxon>Scleractinia</taxon>
        <taxon>Fungiina</taxon>
        <taxon>Poritidae</taxon>
        <taxon>Porites</taxon>
    </lineage>
</organism>
<dbReference type="InterPro" id="IPR013761">
    <property type="entry name" value="SAM/pointed_sf"/>
</dbReference>
<accession>A0ABN8SM91</accession>
<sequence>MERHGLPVKDQRVYCDDKMLCDTFLLRPLLNNIDDCLTLTLSVGSLKGGATQRMETWDVTRTAKWLCQIGLDKKYAITCEEKSVSGRALLLLASGGDNQIMSVLGLKMGPQAILMKGLEPHLLAFKANKPETRQRSKPLKEWNIEELCSWFRDIVLPEECLTLVQTEEINGRALLLLRESGKLKESLQLKEGSWIVLEHELSLLFVERGDIKTETTTRIFTNKNTQLMPTLKLKEMAEFKEPLAAKQHSIEETLEIPPEVVLSKEEQELSLIRDSLKLDINNTKTSENTKDCVVRSIFVKRGKGVNALEKLFKFIVITKEEMDKDKPRKLWSKIIEKTTEWIKLLPENDSKSFVRESGSDTFVHVPSGENLSLRDGKVVQIPLGNISDDEYKQSVFILLVDKQLLEEKKTYVFFYDKKLKNSYSIRVNAKSNYHAAFDPNSQGLDLKWSKYFRSLMTNAGESHIVACPPQADPTKVPVCSSPPKQPPRPFNNDFEGKYYMEGWMLPCWETGSKDLVTPAHEFKLLRRGSKDSDEGTFKKFLFETLRFACGCLNERTNGTIHFGVADEVEGQTCGYGPREIVGTWVTDKPRYNEKLTEFIDKCFVGDSRSNVHNCIRPPVFIPVKGRNGELYSDFNVVIEVDIEPSYSICAGEIFKVGFKNLGRGREEDLAYIRHGSQTQAIVDMKQMEDYIRNRLPKLDEERKMREQHAVIDVGKQVSQKRLYDKLKRLLCANSDVLDSSVYPILVLSKPDANMDQEFLDKTFHFIRNIDWLIIIDFDDQGSDTSGLCKVLKSGTERKFDIHEAQDYMDDTLIENITSSTNWIFANGYAKLDKKPFGFVEWNNSERKKGLSHLMQSLAKMVPGVRAVVLFLVFSNFKEYEPMADTFKDFCTFFGGPNQLTYVGENAEDVTDWEAKLLQTCLMEHDIRERSVVGISWSEFQECVQQMVKGIDRNLRYVTMASGSLCPLKNISFNNISIVSAKECEELRNLSYEERTDVSSKVEKEFYSGYPVTWRNFWFTDDQKNHVLRRDNYSDLKRLIENLHSKGSEGKVQTITVYHHIGAGASTMTRQALWDFRFEPHFPCRCAVVTKIDDSTCQEILVLRRIGYRHERHALPPVLALVEDTDDHQFRELRAQVVEHALKLPKTKWPVCVFLYCKETQNPRHCYLKEMETSVYLEQRLSPKEIDWFKNKYTEMKGKFHHKDPQRDFDTYASENLISFMIMKENFNPNYVSSLVERHLREVREDELTLLGYTSLLNLYNPYPVFASCFDTTMLSASLLRKRIFRDWVKDLTPSARIFLREVDVSPHLGTGKAIEVVHPVLASVLLDKVAEKRNATVSQVALQFLEFLHTQGKSLTLDWLRDGAKSMLKHRKKYEYGDDIQTKFSPLIEKIVYVEVTEDGKPKATEKSIEQAAEVLKEGLDKLHDPMLAQHLARMFYVNAEFFSENKIDSCFSRAVEFCEKAISMNPHSSCLYDTMGRIYESKMNFLYGPIRKDYRVVEVDEVTRVLPLAFHAMEWFQKSLAASMDDQAESGFRGELSVMFFLLDVFRCARIFRGREGLEKLQGYLAYCQVIPSEVQKPWNDFHDGIRNLRKRYSYCMEGLTEVFAMYKGNSLEDRMLPRQIAKFKTQYLRYFGESDVEWNPESPEERWEYRWYKINQHLAGGIFSSAFSVYCSERKPGQTLKLLNKLARNNYRESAQERYNDLLLIVVTTMALHSPYKESGRCEQTQLVEEYNEMYDFVQKLYALERRDVGPKRLYAHLLKVMFLWPRKDLQLSYHRVQDFYDSLKELRERWERKCKERNDPDKILKQKLHSHITFRSETRQYTTLFYLGKGSGLDVFVHINELTEKGSLDWDNLKTKERLKRLKGVVESKNIIRVQNPLDSSKWIDVYYSSFREGGFSKEEVSFFLGFSWPQPTAFDVKYTNRDHRKQSVELGYRLFDDQLKFVPEYDDFVYFDYTWQLEKLQKKLKRIGKLRKIKEEGGKLEENQERTLETEKDTRKELEELRRSFDALGVIEDAIFD</sequence>
<dbReference type="PANTHER" id="PTHR16155">
    <property type="entry name" value="DED DOMAIN-CONTAINING PROTEIN"/>
    <property type="match status" value="1"/>
</dbReference>
<protein>
    <recommendedName>
        <fullName evidence="1">SAM domain-containing protein</fullName>
    </recommendedName>
</protein>
<reference evidence="2 3" key="1">
    <citation type="submission" date="2022-05" db="EMBL/GenBank/DDBJ databases">
        <authorList>
            <consortium name="Genoscope - CEA"/>
            <person name="William W."/>
        </authorList>
    </citation>
    <scope>NUCLEOTIDE SEQUENCE [LARGE SCALE GENOMIC DNA]</scope>
</reference>
<dbReference type="Proteomes" id="UP001159427">
    <property type="component" value="Unassembled WGS sequence"/>
</dbReference>
<evidence type="ECO:0000259" key="1">
    <source>
        <dbReference type="SMART" id="SM00454"/>
    </source>
</evidence>
<dbReference type="SUPFAM" id="SSF47769">
    <property type="entry name" value="SAM/Pointed domain"/>
    <property type="match status" value="2"/>
</dbReference>
<feature type="domain" description="SAM" evidence="1">
    <location>
        <begin position="54"/>
        <end position="124"/>
    </location>
</feature>
<name>A0ABN8SM91_9CNID</name>
<dbReference type="InterPro" id="IPR001660">
    <property type="entry name" value="SAM"/>
</dbReference>
<proteinExistence type="predicted"/>
<dbReference type="EMBL" id="CALNXI010002961">
    <property type="protein sequence ID" value="CAH3191602.1"/>
    <property type="molecule type" value="Genomic_DNA"/>
</dbReference>
<comment type="caution">
    <text evidence="2">The sequence shown here is derived from an EMBL/GenBank/DDBJ whole genome shotgun (WGS) entry which is preliminary data.</text>
</comment>
<gene>
    <name evidence="2" type="ORF">PEVE_00022137</name>
</gene>
<evidence type="ECO:0000313" key="2">
    <source>
        <dbReference type="EMBL" id="CAH3191602.1"/>
    </source>
</evidence>
<keyword evidence="3" id="KW-1185">Reference proteome</keyword>
<evidence type="ECO:0000313" key="3">
    <source>
        <dbReference type="Proteomes" id="UP001159427"/>
    </source>
</evidence>
<dbReference type="SMART" id="SM00454">
    <property type="entry name" value="SAM"/>
    <property type="match status" value="2"/>
</dbReference>
<dbReference type="PANTHER" id="PTHR16155:SF19">
    <property type="entry name" value="DED DOMAIN-CONTAINING PROTEIN"/>
    <property type="match status" value="1"/>
</dbReference>
<dbReference type="Gene3D" id="1.10.150.50">
    <property type="entry name" value="Transcription Factor, Ets-1"/>
    <property type="match status" value="2"/>
</dbReference>